<comment type="subcellular location">
    <subcellularLocation>
        <location evidence="1">Cell envelope</location>
    </subcellularLocation>
</comment>
<dbReference type="InterPro" id="IPR025380">
    <property type="entry name" value="DUF4369"/>
</dbReference>
<dbReference type="PANTHER" id="PTHR42852:SF6">
    <property type="entry name" value="THIOL:DISULFIDE INTERCHANGE PROTEIN DSBE"/>
    <property type="match status" value="1"/>
</dbReference>
<evidence type="ECO:0000256" key="3">
    <source>
        <dbReference type="ARBA" id="ARBA00023157"/>
    </source>
</evidence>
<gene>
    <name evidence="7" type="ORF">SAMN04488055_1531</name>
</gene>
<dbReference type="Proteomes" id="UP000185003">
    <property type="component" value="Unassembled WGS sequence"/>
</dbReference>
<sequence>MKFRFLLLALSAPVLTFAQTSNFSITGKLGNLDKPAKVYIDYSDASGHGKEDSANVINGVFTFKGAVSGQTTARMSLDHEGKGKPFSIYSPGADVIYFYFGPEQIKVSSKDSLSTAMFTGSKIYDEHAAYNKAIGGSIMELTAMYQKEYAQASPEDRKDPEFMQALNAKQMELRKQRGEKMIAFAKANPNSFFSLVGLSESAGMYTDMATAQTILSGLNKDLQKLDMAKELQQRIDAERLTAVGKPAPAFTQNDVNGQPISLASLKGKVVLIDFWASWCSPCRAENPNMLKQYKIYKDKGFEILSVSLDSKKEPWVEAIEQDGLPWLHVSDLKGWNNTVGRLYGVRGVPACYLVDRDGKIIATEVRGEKLNTKLAEIFKN</sequence>
<organism evidence="7 8">
    <name type="scientific">Chitinophaga niabensis</name>
    <dbReference type="NCBI Taxonomy" id="536979"/>
    <lineage>
        <taxon>Bacteria</taxon>
        <taxon>Pseudomonadati</taxon>
        <taxon>Bacteroidota</taxon>
        <taxon>Chitinophagia</taxon>
        <taxon>Chitinophagales</taxon>
        <taxon>Chitinophagaceae</taxon>
        <taxon>Chitinophaga</taxon>
    </lineage>
</organism>
<feature type="chain" id="PRO_5012748927" evidence="5">
    <location>
        <begin position="19"/>
        <end position="380"/>
    </location>
</feature>
<name>A0A1N6EEA2_9BACT</name>
<proteinExistence type="predicted"/>
<evidence type="ECO:0000256" key="2">
    <source>
        <dbReference type="ARBA" id="ARBA00022748"/>
    </source>
</evidence>
<keyword evidence="5" id="KW-0732">Signal</keyword>
<feature type="signal peptide" evidence="5">
    <location>
        <begin position="1"/>
        <end position="18"/>
    </location>
</feature>
<protein>
    <submittedName>
        <fullName evidence="7">Peroxiredoxin</fullName>
    </submittedName>
</protein>
<dbReference type="InterPro" id="IPR036249">
    <property type="entry name" value="Thioredoxin-like_sf"/>
</dbReference>
<dbReference type="PROSITE" id="PS51352">
    <property type="entry name" value="THIOREDOXIN_2"/>
    <property type="match status" value="1"/>
</dbReference>
<dbReference type="GO" id="GO:0016491">
    <property type="term" value="F:oxidoreductase activity"/>
    <property type="evidence" value="ECO:0007669"/>
    <property type="project" value="InterPro"/>
</dbReference>
<evidence type="ECO:0000313" key="8">
    <source>
        <dbReference type="Proteomes" id="UP000185003"/>
    </source>
</evidence>
<keyword evidence="4" id="KW-0676">Redox-active center</keyword>
<keyword evidence="3" id="KW-1015">Disulfide bond</keyword>
<reference evidence="7 8" key="1">
    <citation type="submission" date="2016-11" db="EMBL/GenBank/DDBJ databases">
        <authorList>
            <person name="Jaros S."/>
            <person name="Januszkiewicz K."/>
            <person name="Wedrychowicz H."/>
        </authorList>
    </citation>
    <scope>NUCLEOTIDE SEQUENCE [LARGE SCALE GENOMIC DNA]</scope>
    <source>
        <strain evidence="7 8">DSM 24787</strain>
    </source>
</reference>
<dbReference type="RefSeq" id="WP_074238669.1">
    <property type="nucleotide sequence ID" value="NZ_FSRA01000001.1"/>
</dbReference>
<dbReference type="GO" id="GO:0016209">
    <property type="term" value="F:antioxidant activity"/>
    <property type="evidence" value="ECO:0007669"/>
    <property type="project" value="InterPro"/>
</dbReference>
<dbReference type="EMBL" id="FSRA01000001">
    <property type="protein sequence ID" value="SIN81353.1"/>
    <property type="molecule type" value="Genomic_DNA"/>
</dbReference>
<feature type="domain" description="Thioredoxin" evidence="6">
    <location>
        <begin position="241"/>
        <end position="380"/>
    </location>
</feature>
<keyword evidence="2" id="KW-0201">Cytochrome c-type biogenesis</keyword>
<dbReference type="GO" id="GO:0017004">
    <property type="term" value="P:cytochrome complex assembly"/>
    <property type="evidence" value="ECO:0007669"/>
    <property type="project" value="UniProtKB-KW"/>
</dbReference>
<evidence type="ECO:0000313" key="7">
    <source>
        <dbReference type="EMBL" id="SIN81353.1"/>
    </source>
</evidence>
<evidence type="ECO:0000259" key="6">
    <source>
        <dbReference type="PROSITE" id="PS51352"/>
    </source>
</evidence>
<dbReference type="SUPFAM" id="SSF52833">
    <property type="entry name" value="Thioredoxin-like"/>
    <property type="match status" value="1"/>
</dbReference>
<dbReference type="InterPro" id="IPR000866">
    <property type="entry name" value="AhpC/TSA"/>
</dbReference>
<dbReference type="STRING" id="536979.SAMN04488055_1531"/>
<dbReference type="GO" id="GO:0030313">
    <property type="term" value="C:cell envelope"/>
    <property type="evidence" value="ECO:0007669"/>
    <property type="project" value="UniProtKB-SubCell"/>
</dbReference>
<dbReference type="CDD" id="cd02966">
    <property type="entry name" value="TlpA_like_family"/>
    <property type="match status" value="1"/>
</dbReference>
<dbReference type="Pfam" id="PF00578">
    <property type="entry name" value="AhpC-TSA"/>
    <property type="match status" value="1"/>
</dbReference>
<evidence type="ECO:0000256" key="5">
    <source>
        <dbReference type="SAM" id="SignalP"/>
    </source>
</evidence>
<dbReference type="InterPro" id="IPR050553">
    <property type="entry name" value="Thioredoxin_ResA/DsbE_sf"/>
</dbReference>
<dbReference type="Gene3D" id="3.40.30.10">
    <property type="entry name" value="Glutaredoxin"/>
    <property type="match status" value="1"/>
</dbReference>
<keyword evidence="8" id="KW-1185">Reference proteome</keyword>
<dbReference type="InterPro" id="IPR013766">
    <property type="entry name" value="Thioredoxin_domain"/>
</dbReference>
<evidence type="ECO:0000256" key="1">
    <source>
        <dbReference type="ARBA" id="ARBA00004196"/>
    </source>
</evidence>
<dbReference type="Pfam" id="PF14289">
    <property type="entry name" value="DUF4369"/>
    <property type="match status" value="1"/>
</dbReference>
<accession>A0A1N6EEA2</accession>
<evidence type="ECO:0000256" key="4">
    <source>
        <dbReference type="ARBA" id="ARBA00023284"/>
    </source>
</evidence>
<dbReference type="PANTHER" id="PTHR42852">
    <property type="entry name" value="THIOL:DISULFIDE INTERCHANGE PROTEIN DSBE"/>
    <property type="match status" value="1"/>
</dbReference>
<dbReference type="OrthoDB" id="750178at2"/>
<dbReference type="AlphaFoldDB" id="A0A1N6EEA2"/>